<keyword evidence="4" id="KW-1185">Reference proteome</keyword>
<dbReference type="GO" id="GO:0016787">
    <property type="term" value="F:hydrolase activity"/>
    <property type="evidence" value="ECO:0007669"/>
    <property type="project" value="UniProtKB-KW"/>
</dbReference>
<keyword evidence="3" id="KW-0378">Hydrolase</keyword>
<evidence type="ECO:0000259" key="2">
    <source>
        <dbReference type="Pfam" id="PF12697"/>
    </source>
</evidence>
<dbReference type="PANTHER" id="PTHR43037:SF1">
    <property type="entry name" value="BLL1128 PROTEIN"/>
    <property type="match status" value="1"/>
</dbReference>
<dbReference type="Pfam" id="PF12697">
    <property type="entry name" value="Abhydrolase_6"/>
    <property type="match status" value="1"/>
</dbReference>
<dbReference type="SUPFAM" id="SSF53474">
    <property type="entry name" value="alpha/beta-Hydrolases"/>
    <property type="match status" value="1"/>
</dbReference>
<dbReference type="InterPro" id="IPR050955">
    <property type="entry name" value="Plant_Biomass_Hydrol_Est"/>
</dbReference>
<dbReference type="InterPro" id="IPR000073">
    <property type="entry name" value="AB_hydrolase_1"/>
</dbReference>
<organism evidence="3 4">
    <name type="scientific">Rosistilla ulvae</name>
    <dbReference type="NCBI Taxonomy" id="1930277"/>
    <lineage>
        <taxon>Bacteria</taxon>
        <taxon>Pseudomonadati</taxon>
        <taxon>Planctomycetota</taxon>
        <taxon>Planctomycetia</taxon>
        <taxon>Pirellulales</taxon>
        <taxon>Pirellulaceae</taxon>
        <taxon>Rosistilla</taxon>
    </lineage>
</organism>
<proteinExistence type="predicted"/>
<evidence type="ECO:0000313" key="3">
    <source>
        <dbReference type="EMBL" id="QDS85939.1"/>
    </source>
</evidence>
<accession>A0A517LTL5</accession>
<dbReference type="OrthoDB" id="1955879at2"/>
<dbReference type="KEGG" id="ruv:EC9_00970"/>
<dbReference type="InterPro" id="IPR029058">
    <property type="entry name" value="AB_hydrolase_fold"/>
</dbReference>
<dbReference type="Proteomes" id="UP000319557">
    <property type="component" value="Chromosome"/>
</dbReference>
<name>A0A517LTL5_9BACT</name>
<dbReference type="PANTHER" id="PTHR43037">
    <property type="entry name" value="UNNAMED PRODUCT-RELATED"/>
    <property type="match status" value="1"/>
</dbReference>
<dbReference type="Gene3D" id="3.40.50.1820">
    <property type="entry name" value="alpha/beta hydrolase"/>
    <property type="match status" value="1"/>
</dbReference>
<protein>
    <submittedName>
        <fullName evidence="3">Alpha/beta hydrolase family protein</fullName>
    </submittedName>
</protein>
<sequence>MLATRTRTILLFALLPLGAIDAAERIIQLRNGLQLQGSVVELASIDQNAFQAAAEGGVEAKPIWMIDDGLRRIYLNQRAMVVPPTIIAPADTGQPILLDQRTPVAGGRVVSAVGSIFGISPFDPYGRRTFSMQGPKGPLTIHQGITELNSRYVKVEGLLSTRSYVWDMRIATSAFPSNQLNTILSNWIDQSELDGRLQLFRFYIEAGRYAAARETLKQAIKDFPEAKGLKRQLRTLIQQEASQIFDEAILRRDAGQPQFAKQMLHSFPIDDVAIETRIKVQDALRKFREDDQLASNLVDRLTKQVEQLAPETAQPILPLLEEIRRDLKPQTMARLSDYQRLGEVQNITLENRIALAIGGWLLGSGTGEQNLAVARSLIRVRELVDEYLASSDPARREQILAELANQEGATPENVSRIIRTTRPPLSLPEESADPETPGLYRIAMPGRGEVAAHEYLIQLPPEYDPLRSYPCIVTLHQPGRSLDQQIAWWTGTYNAELNQRLGPASRHGFVVIAPQWQNEDLTGYRFTPREHYRVLSSLRDALRRTSIDPDRVFLAGHSSGGSAAWDISLSHPDLWAGLVTISADADKHIRHYSDNGKYFPQYFVLGELAGYPAPMIRNGAVLQRYLRPQYDTMLVSYRGRGEEDFHEEIDDILKWMQLRSHRRQPIPERIEVSTMRAGDQFFWWLELNDLKPSISISPFLWEHADRLRPGDIKAQITANGDVQITSIPADSCSILLSPEMGVKLDQPIRVSWRSKSTRLAYDGDLRVMLEDVRTRADRQRFFWTRIQFP</sequence>
<gene>
    <name evidence="3" type="ORF">EC9_00970</name>
</gene>
<dbReference type="RefSeq" id="WP_145341422.1">
    <property type="nucleotide sequence ID" value="NZ_CP036261.1"/>
</dbReference>
<dbReference type="AlphaFoldDB" id="A0A517LTL5"/>
<dbReference type="EMBL" id="CP036261">
    <property type="protein sequence ID" value="QDS85939.1"/>
    <property type="molecule type" value="Genomic_DNA"/>
</dbReference>
<feature type="domain" description="AB hydrolase-1" evidence="2">
    <location>
        <begin position="498"/>
        <end position="689"/>
    </location>
</feature>
<evidence type="ECO:0000313" key="4">
    <source>
        <dbReference type="Proteomes" id="UP000319557"/>
    </source>
</evidence>
<keyword evidence="1" id="KW-0732">Signal</keyword>
<evidence type="ECO:0000256" key="1">
    <source>
        <dbReference type="ARBA" id="ARBA00022729"/>
    </source>
</evidence>
<reference evidence="3 4" key="1">
    <citation type="submission" date="2019-02" db="EMBL/GenBank/DDBJ databases">
        <title>Deep-cultivation of Planctomycetes and their phenomic and genomic characterization uncovers novel biology.</title>
        <authorList>
            <person name="Wiegand S."/>
            <person name="Jogler M."/>
            <person name="Boedeker C."/>
            <person name="Pinto D."/>
            <person name="Vollmers J."/>
            <person name="Rivas-Marin E."/>
            <person name="Kohn T."/>
            <person name="Peeters S.H."/>
            <person name="Heuer A."/>
            <person name="Rast P."/>
            <person name="Oberbeckmann S."/>
            <person name="Bunk B."/>
            <person name="Jeske O."/>
            <person name="Meyerdierks A."/>
            <person name="Storesund J.E."/>
            <person name="Kallscheuer N."/>
            <person name="Luecker S."/>
            <person name="Lage O.M."/>
            <person name="Pohl T."/>
            <person name="Merkel B.J."/>
            <person name="Hornburger P."/>
            <person name="Mueller R.-W."/>
            <person name="Bruemmer F."/>
            <person name="Labrenz M."/>
            <person name="Spormann A.M."/>
            <person name="Op den Camp H."/>
            <person name="Overmann J."/>
            <person name="Amann R."/>
            <person name="Jetten M.S.M."/>
            <person name="Mascher T."/>
            <person name="Medema M.H."/>
            <person name="Devos D.P."/>
            <person name="Kaster A.-K."/>
            <person name="Ovreas L."/>
            <person name="Rohde M."/>
            <person name="Galperin M.Y."/>
            <person name="Jogler C."/>
        </authorList>
    </citation>
    <scope>NUCLEOTIDE SEQUENCE [LARGE SCALE GENOMIC DNA]</scope>
    <source>
        <strain evidence="3 4">EC9</strain>
    </source>
</reference>